<organism evidence="1 2">
    <name type="scientific">Zophobas morio</name>
    <dbReference type="NCBI Taxonomy" id="2755281"/>
    <lineage>
        <taxon>Eukaryota</taxon>
        <taxon>Metazoa</taxon>
        <taxon>Ecdysozoa</taxon>
        <taxon>Arthropoda</taxon>
        <taxon>Hexapoda</taxon>
        <taxon>Insecta</taxon>
        <taxon>Pterygota</taxon>
        <taxon>Neoptera</taxon>
        <taxon>Endopterygota</taxon>
        <taxon>Coleoptera</taxon>
        <taxon>Polyphaga</taxon>
        <taxon>Cucujiformia</taxon>
        <taxon>Tenebrionidae</taxon>
        <taxon>Zophobas</taxon>
    </lineage>
</organism>
<reference evidence="1" key="1">
    <citation type="journal article" date="2023" name="G3 (Bethesda)">
        <title>Whole genome assemblies of Zophobas morio and Tenebrio molitor.</title>
        <authorList>
            <person name="Kaur S."/>
            <person name="Stinson S.A."/>
            <person name="diCenzo G.C."/>
        </authorList>
    </citation>
    <scope>NUCLEOTIDE SEQUENCE</scope>
    <source>
        <strain evidence="1">QUZm001</strain>
    </source>
</reference>
<name>A0AA38I3E0_9CUCU</name>
<proteinExistence type="predicted"/>
<accession>A0AA38I3E0</accession>
<dbReference type="AlphaFoldDB" id="A0AA38I3E0"/>
<comment type="caution">
    <text evidence="1">The sequence shown here is derived from an EMBL/GenBank/DDBJ whole genome shotgun (WGS) entry which is preliminary data.</text>
</comment>
<protein>
    <submittedName>
        <fullName evidence="1">Uncharacterized protein</fullName>
    </submittedName>
</protein>
<sequence length="100" mass="11406">MASSSFFAGVSKNVTFHFAASVFPSSKGTSRYSFGSTLFPTRTSGTLAFLVMFSRRSWSLEITLNDFLLVHQDVAVDVDEVLRREYGELVYLEYNYFYLD</sequence>
<dbReference type="Proteomes" id="UP001168821">
    <property type="component" value="Unassembled WGS sequence"/>
</dbReference>
<evidence type="ECO:0000313" key="2">
    <source>
        <dbReference type="Proteomes" id="UP001168821"/>
    </source>
</evidence>
<gene>
    <name evidence="1" type="ORF">Zmor_021919</name>
</gene>
<keyword evidence="2" id="KW-1185">Reference proteome</keyword>
<dbReference type="EMBL" id="JALNTZ010000006">
    <property type="protein sequence ID" value="KAJ3650218.1"/>
    <property type="molecule type" value="Genomic_DNA"/>
</dbReference>
<evidence type="ECO:0000313" key="1">
    <source>
        <dbReference type="EMBL" id="KAJ3650218.1"/>
    </source>
</evidence>